<protein>
    <submittedName>
        <fullName evidence="1">Uncharacterized protein</fullName>
    </submittedName>
</protein>
<sequence>MYDWNALWHVHDNYRTGYAGPAADINQLADELGGKLVKSARDEHDLAVYDTGDAYTLLRHDNGLQMLNLAKRHLFDIGVRLVTTDEGQALALPYLEVLVDNLATGEEAAWRGEVSCNAAGELVVNGETLSPDLPPKMQFQLSFSNEQRFSAALQEAWQEAAEHITLDAAAWFNAEALEDAPEEPPLDARIQQMCDRYAEIIRREQAMLSRRFADAELHLVAEVLRGVHFDSAESCRGLWLAVEARILHDELDHKYKVDGEALLEKLRVLSYTQEVALIEALAPVQP</sequence>
<gene>
    <name evidence="1" type="ORF">ABNW52_09615</name>
</gene>
<keyword evidence="2" id="KW-1185">Reference proteome</keyword>
<dbReference type="RefSeq" id="WP_349586899.1">
    <property type="nucleotide sequence ID" value="NZ_JBEFLD010000004.1"/>
</dbReference>
<organism evidence="1 2">
    <name type="scientific">Vogesella oryzagri</name>
    <dbReference type="NCBI Taxonomy" id="3160864"/>
    <lineage>
        <taxon>Bacteria</taxon>
        <taxon>Pseudomonadati</taxon>
        <taxon>Pseudomonadota</taxon>
        <taxon>Betaproteobacteria</taxon>
        <taxon>Neisseriales</taxon>
        <taxon>Chromobacteriaceae</taxon>
        <taxon>Vogesella</taxon>
    </lineage>
</organism>
<comment type="caution">
    <text evidence="1">The sequence shown here is derived from an EMBL/GenBank/DDBJ whole genome shotgun (WGS) entry which is preliminary data.</text>
</comment>
<accession>A0ABV1M3R3</accession>
<reference evidence="1" key="1">
    <citation type="submission" date="2024-06" db="EMBL/GenBank/DDBJ databases">
        <title>Genome sequence of Vogesella sp. MAHUQ-64.</title>
        <authorList>
            <person name="Huq M.A."/>
        </authorList>
    </citation>
    <scope>NUCLEOTIDE SEQUENCE</scope>
    <source>
        <strain evidence="1">MAHUQ-64</strain>
    </source>
</reference>
<name>A0ABV1M3R3_9NEIS</name>
<dbReference type="EMBL" id="JBEFLD010000004">
    <property type="protein sequence ID" value="MEQ6290873.1"/>
    <property type="molecule type" value="Genomic_DNA"/>
</dbReference>
<proteinExistence type="predicted"/>
<dbReference type="Proteomes" id="UP001433638">
    <property type="component" value="Unassembled WGS sequence"/>
</dbReference>
<evidence type="ECO:0000313" key="2">
    <source>
        <dbReference type="Proteomes" id="UP001433638"/>
    </source>
</evidence>
<evidence type="ECO:0000313" key="1">
    <source>
        <dbReference type="EMBL" id="MEQ6290873.1"/>
    </source>
</evidence>